<dbReference type="EMBL" id="JAULSV010000005">
    <property type="protein sequence ID" value="KAK0642945.1"/>
    <property type="molecule type" value="Genomic_DNA"/>
</dbReference>
<dbReference type="Proteomes" id="UP001174936">
    <property type="component" value="Unassembled WGS sequence"/>
</dbReference>
<comment type="caution">
    <text evidence="1">The sequence shown here is derived from an EMBL/GenBank/DDBJ whole genome shotgun (WGS) entry which is preliminary data.</text>
</comment>
<proteinExistence type="predicted"/>
<dbReference type="AlphaFoldDB" id="A0AA39Y1R2"/>
<dbReference type="SUPFAM" id="SSF56112">
    <property type="entry name" value="Protein kinase-like (PK-like)"/>
    <property type="match status" value="1"/>
</dbReference>
<gene>
    <name evidence="1" type="ORF">B0T16DRAFT_174372</name>
</gene>
<accession>A0AA39Y1R2</accession>
<sequence length="100" mass="11220">MTPSTLSTNDMQVTYEQNDRTTNWEKSLDDFIPKIHGYGYVLESAICHLHDVVGIAHNDIQPVNIIVSPEDLDYDDTCAITEAQFLVSFGSRPTILFSLS</sequence>
<protein>
    <recommendedName>
        <fullName evidence="3">Protein kinase domain-containing protein</fullName>
    </recommendedName>
</protein>
<evidence type="ECO:0000313" key="2">
    <source>
        <dbReference type="Proteomes" id="UP001174936"/>
    </source>
</evidence>
<reference evidence="1" key="1">
    <citation type="submission" date="2023-06" db="EMBL/GenBank/DDBJ databases">
        <title>Genome-scale phylogeny and comparative genomics of the fungal order Sordariales.</title>
        <authorList>
            <consortium name="Lawrence Berkeley National Laboratory"/>
            <person name="Hensen N."/>
            <person name="Bonometti L."/>
            <person name="Westerberg I."/>
            <person name="Brannstrom I.O."/>
            <person name="Guillou S."/>
            <person name="Cros-Aarteil S."/>
            <person name="Calhoun S."/>
            <person name="Haridas S."/>
            <person name="Kuo A."/>
            <person name="Mondo S."/>
            <person name="Pangilinan J."/>
            <person name="Riley R."/>
            <person name="Labutti K."/>
            <person name="Andreopoulos B."/>
            <person name="Lipzen A."/>
            <person name="Chen C."/>
            <person name="Yanf M."/>
            <person name="Daum C."/>
            <person name="Ng V."/>
            <person name="Clum A."/>
            <person name="Steindorff A."/>
            <person name="Ohm R."/>
            <person name="Martin F."/>
            <person name="Silar P."/>
            <person name="Natvig D."/>
            <person name="Lalanne C."/>
            <person name="Gautier V."/>
            <person name="Ament-Velasquez S.L."/>
            <person name="Kruys A."/>
            <person name="Hutchinson M.I."/>
            <person name="Powell A.J."/>
            <person name="Barry K."/>
            <person name="Miller A.N."/>
            <person name="Grigoriev I.V."/>
            <person name="Debuchy R."/>
            <person name="Gladieux P."/>
            <person name="Thoren M.H."/>
            <person name="Johannesson H."/>
        </authorList>
    </citation>
    <scope>NUCLEOTIDE SEQUENCE</scope>
    <source>
        <strain evidence="1">SMH2532-1</strain>
    </source>
</reference>
<keyword evidence="2" id="KW-1185">Reference proteome</keyword>
<organism evidence="1 2">
    <name type="scientific">Cercophora newfieldiana</name>
    <dbReference type="NCBI Taxonomy" id="92897"/>
    <lineage>
        <taxon>Eukaryota</taxon>
        <taxon>Fungi</taxon>
        <taxon>Dikarya</taxon>
        <taxon>Ascomycota</taxon>
        <taxon>Pezizomycotina</taxon>
        <taxon>Sordariomycetes</taxon>
        <taxon>Sordariomycetidae</taxon>
        <taxon>Sordariales</taxon>
        <taxon>Lasiosphaeriaceae</taxon>
        <taxon>Cercophora</taxon>
    </lineage>
</organism>
<evidence type="ECO:0008006" key="3">
    <source>
        <dbReference type="Google" id="ProtNLM"/>
    </source>
</evidence>
<name>A0AA39Y1R2_9PEZI</name>
<evidence type="ECO:0000313" key="1">
    <source>
        <dbReference type="EMBL" id="KAK0642945.1"/>
    </source>
</evidence>
<dbReference type="InterPro" id="IPR011009">
    <property type="entry name" value="Kinase-like_dom_sf"/>
</dbReference>